<evidence type="ECO:0000313" key="1">
    <source>
        <dbReference type="EMBL" id="KRZ65975.1"/>
    </source>
</evidence>
<evidence type="ECO:0000313" key="2">
    <source>
        <dbReference type="Proteomes" id="UP000054843"/>
    </source>
</evidence>
<name>A0A0V1M2K6_9BILA</name>
<dbReference type="AlphaFoldDB" id="A0A0V1M2K6"/>
<accession>A0A0V1M2K6</accession>
<dbReference type="Proteomes" id="UP000054843">
    <property type="component" value="Unassembled WGS sequence"/>
</dbReference>
<keyword evidence="2" id="KW-1185">Reference proteome</keyword>
<organism evidence="1 2">
    <name type="scientific">Trichinella papuae</name>
    <dbReference type="NCBI Taxonomy" id="268474"/>
    <lineage>
        <taxon>Eukaryota</taxon>
        <taxon>Metazoa</taxon>
        <taxon>Ecdysozoa</taxon>
        <taxon>Nematoda</taxon>
        <taxon>Enoplea</taxon>
        <taxon>Dorylaimia</taxon>
        <taxon>Trichinellida</taxon>
        <taxon>Trichinellidae</taxon>
        <taxon>Trichinella</taxon>
    </lineage>
</organism>
<sequence>MDILIHQVLPGNASFGGLRRVGSRYADKQEHVAQYTGEYTIGRCTLEQFLQALVYIKSEPI</sequence>
<protein>
    <submittedName>
        <fullName evidence="1">Uncharacterized protein</fullName>
    </submittedName>
</protein>
<comment type="caution">
    <text evidence="1">The sequence shown here is derived from an EMBL/GenBank/DDBJ whole genome shotgun (WGS) entry which is preliminary data.</text>
</comment>
<gene>
    <name evidence="1" type="ORF">T10_9486</name>
</gene>
<dbReference type="EMBL" id="JYDO01000276">
    <property type="protein sequence ID" value="KRZ65975.1"/>
    <property type="molecule type" value="Genomic_DNA"/>
</dbReference>
<proteinExistence type="predicted"/>
<reference evidence="1 2" key="1">
    <citation type="submission" date="2015-01" db="EMBL/GenBank/DDBJ databases">
        <title>Evolution of Trichinella species and genotypes.</title>
        <authorList>
            <person name="Korhonen P.K."/>
            <person name="Edoardo P."/>
            <person name="Giuseppe L.R."/>
            <person name="Gasser R.B."/>
        </authorList>
    </citation>
    <scope>NUCLEOTIDE SEQUENCE [LARGE SCALE GENOMIC DNA]</scope>
    <source>
        <strain evidence="1">ISS1980</strain>
    </source>
</reference>